<dbReference type="EMBL" id="JAVDQD010000008">
    <property type="protein sequence ID" value="MDR6241444.1"/>
    <property type="molecule type" value="Genomic_DNA"/>
</dbReference>
<evidence type="ECO:0000313" key="4">
    <source>
        <dbReference type="Proteomes" id="UP001185092"/>
    </source>
</evidence>
<reference evidence="3" key="1">
    <citation type="submission" date="2023-07" db="EMBL/GenBank/DDBJ databases">
        <title>Genomic Encyclopedia of Type Strains, Phase IV (KMG-IV): sequencing the most valuable type-strain genomes for metagenomic binning, comparative biology and taxonomic classification.</title>
        <authorList>
            <person name="Goeker M."/>
        </authorList>
    </citation>
    <scope>NUCLEOTIDE SEQUENCE</scope>
    <source>
        <strain evidence="3">DSM 26174</strain>
    </source>
</reference>
<dbReference type="EC" id="3.4.21.102" evidence="3"/>
<keyword evidence="3" id="KW-0378">Hydrolase</keyword>
<comment type="caution">
    <text evidence="3">The sequence shown here is derived from an EMBL/GenBank/DDBJ whole genome shotgun (WGS) entry which is preliminary data.</text>
</comment>
<proteinExistence type="predicted"/>
<keyword evidence="1" id="KW-0732">Signal</keyword>
<dbReference type="GO" id="GO:0006508">
    <property type="term" value="P:proteolysis"/>
    <property type="evidence" value="ECO:0007669"/>
    <property type="project" value="UniProtKB-KW"/>
</dbReference>
<dbReference type="Pfam" id="PF03572">
    <property type="entry name" value="Peptidase_S41"/>
    <property type="match status" value="1"/>
</dbReference>
<keyword evidence="4" id="KW-1185">Reference proteome</keyword>
<dbReference type="AlphaFoldDB" id="A0AAE3XTM2"/>
<feature type="chain" id="PRO_5041913202" evidence="1">
    <location>
        <begin position="21"/>
        <end position="412"/>
    </location>
</feature>
<keyword evidence="3" id="KW-0645">Protease</keyword>
<evidence type="ECO:0000259" key="2">
    <source>
        <dbReference type="Pfam" id="PF03572"/>
    </source>
</evidence>
<dbReference type="PANTHER" id="PTHR11261:SF3">
    <property type="entry name" value="RETINOL-BINDING PROTEIN 3"/>
    <property type="match status" value="1"/>
</dbReference>
<dbReference type="PANTHER" id="PTHR11261">
    <property type="entry name" value="INTERPHOTORECEPTOR RETINOID-BINDING PROTEIN"/>
    <property type="match status" value="1"/>
</dbReference>
<organism evidence="3 4">
    <name type="scientific">Aureibacter tunicatorum</name>
    <dbReference type="NCBI Taxonomy" id="866807"/>
    <lineage>
        <taxon>Bacteria</taxon>
        <taxon>Pseudomonadati</taxon>
        <taxon>Bacteroidota</taxon>
        <taxon>Cytophagia</taxon>
        <taxon>Cytophagales</taxon>
        <taxon>Persicobacteraceae</taxon>
        <taxon>Aureibacter</taxon>
    </lineage>
</organism>
<dbReference type="InterPro" id="IPR029045">
    <property type="entry name" value="ClpP/crotonase-like_dom_sf"/>
</dbReference>
<name>A0AAE3XTM2_9BACT</name>
<evidence type="ECO:0000313" key="3">
    <source>
        <dbReference type="EMBL" id="MDR6241444.1"/>
    </source>
</evidence>
<dbReference type="GO" id="GO:0004252">
    <property type="term" value="F:serine-type endopeptidase activity"/>
    <property type="evidence" value="ECO:0007669"/>
    <property type="project" value="UniProtKB-EC"/>
</dbReference>
<dbReference type="Gene3D" id="3.30.750.44">
    <property type="match status" value="1"/>
</dbReference>
<feature type="domain" description="Tail specific protease" evidence="2">
    <location>
        <begin position="219"/>
        <end position="378"/>
    </location>
</feature>
<evidence type="ECO:0000256" key="1">
    <source>
        <dbReference type="SAM" id="SignalP"/>
    </source>
</evidence>
<dbReference type="Proteomes" id="UP001185092">
    <property type="component" value="Unassembled WGS sequence"/>
</dbReference>
<gene>
    <name evidence="3" type="ORF">HNQ88_004531</name>
</gene>
<accession>A0AAE3XTM2</accession>
<dbReference type="InterPro" id="IPR005151">
    <property type="entry name" value="Tail-specific_protease"/>
</dbReference>
<protein>
    <submittedName>
        <fullName evidence="3">Carboxyl-terminal processing protease</fullName>
        <ecNumber evidence="3">3.4.21.102</ecNumber>
    </submittedName>
</protein>
<sequence length="412" mass="47822">MIKLIALTLLYLSLSINASAQTTKPLDKKSLKKDLNEMLQTIANHYVYLDGKNIDFECLREHYIHQIELAKNDKEALLIFEYVTNEFYDGHISLNRNNSSSYRLYSPLYLGQINGESVIKNVWTSQINNLDENIIEAKVLEINGKDFQKAIDEFPTYCHDKSDLEIREWIANKVICGRYDQKRILTLLMPDHTIRELDLDQISIKTEKKLSSRQKIDNYGIIRINDKLYDNKLINEFDAHLEELWETDGLIIDLRNTISGGNSYVARGIMSRFIEKEMAYQIHKFDEKYDKGPKVERSWKEYVSPRGRTYKKPVIILVGRWTGSMGEGLTIGMDGMSRAIIIGTEMRRLMGEVNQVDLIHQDLTYQFPTAKLFHINGAPRESFIPKIYINQKNNLKDEALEKALEVLKSQTL</sequence>
<dbReference type="RefSeq" id="WP_309942221.1">
    <property type="nucleotide sequence ID" value="NZ_AP025306.1"/>
</dbReference>
<dbReference type="Gene3D" id="3.90.226.10">
    <property type="entry name" value="2-enoyl-CoA Hydratase, Chain A, domain 1"/>
    <property type="match status" value="1"/>
</dbReference>
<feature type="signal peptide" evidence="1">
    <location>
        <begin position="1"/>
        <end position="20"/>
    </location>
</feature>
<dbReference type="SUPFAM" id="SSF52096">
    <property type="entry name" value="ClpP/crotonase"/>
    <property type="match status" value="1"/>
</dbReference>